<gene>
    <name evidence="1" type="ORF">RIF29_38160</name>
</gene>
<dbReference type="Proteomes" id="UP001372338">
    <property type="component" value="Unassembled WGS sequence"/>
</dbReference>
<sequence length="129" mass="13647">MNNHKSPPPCDGCGTTERLSLIIHNVRHRGLICHFCTHCLLSNHQSLFCPICFHVFIDTGDSPLPSASCASTVPPSPIAPAPPPFPPPPITPLPLLFSALPALILNSTISTSPPPIASLVLSMRKPSGC</sequence>
<name>A0AAN9E530_CROPI</name>
<protein>
    <submittedName>
        <fullName evidence="1">Uncharacterized protein</fullName>
    </submittedName>
</protein>
<reference evidence="1 2" key="1">
    <citation type="submission" date="2024-01" db="EMBL/GenBank/DDBJ databases">
        <title>The genomes of 5 underutilized Papilionoideae crops provide insights into root nodulation and disease resistanc.</title>
        <authorList>
            <person name="Yuan L."/>
        </authorList>
    </citation>
    <scope>NUCLEOTIDE SEQUENCE [LARGE SCALE GENOMIC DNA]</scope>
    <source>
        <strain evidence="1">ZHUSHIDOU_FW_LH</strain>
        <tissue evidence="1">Leaf</tissue>
    </source>
</reference>
<keyword evidence="2" id="KW-1185">Reference proteome</keyword>
<proteinExistence type="predicted"/>
<dbReference type="AlphaFoldDB" id="A0AAN9E530"/>
<dbReference type="EMBL" id="JAYWIO010000008">
    <property type="protein sequence ID" value="KAK7243367.1"/>
    <property type="molecule type" value="Genomic_DNA"/>
</dbReference>
<organism evidence="1 2">
    <name type="scientific">Crotalaria pallida</name>
    <name type="common">Smooth rattlebox</name>
    <name type="synonym">Crotalaria striata</name>
    <dbReference type="NCBI Taxonomy" id="3830"/>
    <lineage>
        <taxon>Eukaryota</taxon>
        <taxon>Viridiplantae</taxon>
        <taxon>Streptophyta</taxon>
        <taxon>Embryophyta</taxon>
        <taxon>Tracheophyta</taxon>
        <taxon>Spermatophyta</taxon>
        <taxon>Magnoliopsida</taxon>
        <taxon>eudicotyledons</taxon>
        <taxon>Gunneridae</taxon>
        <taxon>Pentapetalae</taxon>
        <taxon>rosids</taxon>
        <taxon>fabids</taxon>
        <taxon>Fabales</taxon>
        <taxon>Fabaceae</taxon>
        <taxon>Papilionoideae</taxon>
        <taxon>50 kb inversion clade</taxon>
        <taxon>genistoids sensu lato</taxon>
        <taxon>core genistoids</taxon>
        <taxon>Crotalarieae</taxon>
        <taxon>Crotalaria</taxon>
    </lineage>
</organism>
<dbReference type="PANTHER" id="PTHR34451:SF7">
    <property type="entry name" value="PHD FINGER FAMILY PROTEIN"/>
    <property type="match status" value="1"/>
</dbReference>
<accession>A0AAN9E530</accession>
<dbReference type="PANTHER" id="PTHR34451">
    <property type="entry name" value="PHD FINGER FAMILY PROTEIN"/>
    <property type="match status" value="1"/>
</dbReference>
<comment type="caution">
    <text evidence="1">The sequence shown here is derived from an EMBL/GenBank/DDBJ whole genome shotgun (WGS) entry which is preliminary data.</text>
</comment>
<evidence type="ECO:0000313" key="1">
    <source>
        <dbReference type="EMBL" id="KAK7243367.1"/>
    </source>
</evidence>
<evidence type="ECO:0000313" key="2">
    <source>
        <dbReference type="Proteomes" id="UP001372338"/>
    </source>
</evidence>